<dbReference type="SMART" id="SM00450">
    <property type="entry name" value="RHOD"/>
    <property type="match status" value="2"/>
</dbReference>
<feature type="domain" description="Rhodanese" evidence="4">
    <location>
        <begin position="63"/>
        <end position="156"/>
    </location>
</feature>
<dbReference type="InterPro" id="IPR001307">
    <property type="entry name" value="Thiosulphate_STrfase_CS"/>
</dbReference>
<accession>A0A3M7QAL4</accession>
<dbReference type="GO" id="GO:0004792">
    <property type="term" value="F:thiosulfate-cyanide sulfurtransferase activity"/>
    <property type="evidence" value="ECO:0007669"/>
    <property type="project" value="UniProtKB-EC"/>
</dbReference>
<protein>
    <submittedName>
        <fullName evidence="5">Thiosulfate sulfurtransferase</fullName>
        <ecNumber evidence="5">2.8.1.1</ecNumber>
    </submittedName>
</protein>
<reference evidence="5 6" key="1">
    <citation type="journal article" date="2018" name="Sci. Rep.">
        <title>Genomic signatures of local adaptation to the degree of environmental predictability in rotifers.</title>
        <authorList>
            <person name="Franch-Gras L."/>
            <person name="Hahn C."/>
            <person name="Garcia-Roger E.M."/>
            <person name="Carmona M.J."/>
            <person name="Serra M."/>
            <person name="Gomez A."/>
        </authorList>
    </citation>
    <scope>NUCLEOTIDE SEQUENCE [LARGE SCALE GENOMIC DNA]</scope>
    <source>
        <strain evidence="5">HYR1</strain>
    </source>
</reference>
<dbReference type="SUPFAM" id="SSF52821">
    <property type="entry name" value="Rhodanese/Cell cycle control phosphatase"/>
    <property type="match status" value="2"/>
</dbReference>
<dbReference type="GO" id="GO:0005739">
    <property type="term" value="C:mitochondrion"/>
    <property type="evidence" value="ECO:0007669"/>
    <property type="project" value="TreeGrafter"/>
</dbReference>
<dbReference type="PANTHER" id="PTHR11364:SF27">
    <property type="entry name" value="SULFURTRANSFERASE"/>
    <property type="match status" value="1"/>
</dbReference>
<keyword evidence="1 5" id="KW-0808">Transferase</keyword>
<dbReference type="STRING" id="10195.A0A3M7QAL4"/>
<evidence type="ECO:0000256" key="2">
    <source>
        <dbReference type="ARBA" id="ARBA00022737"/>
    </source>
</evidence>
<feature type="chain" id="PRO_5018106514" evidence="3">
    <location>
        <begin position="21"/>
        <end position="310"/>
    </location>
</feature>
<dbReference type="CDD" id="cd01448">
    <property type="entry name" value="TST_Repeat_1"/>
    <property type="match status" value="1"/>
</dbReference>
<dbReference type="OrthoDB" id="270167at2759"/>
<dbReference type="Proteomes" id="UP000276133">
    <property type="component" value="Unassembled WGS sequence"/>
</dbReference>
<dbReference type="PROSITE" id="PS50206">
    <property type="entry name" value="RHODANESE_3"/>
    <property type="match status" value="2"/>
</dbReference>
<dbReference type="EMBL" id="REGN01006813">
    <property type="protein sequence ID" value="RNA08204.1"/>
    <property type="molecule type" value="Genomic_DNA"/>
</dbReference>
<evidence type="ECO:0000313" key="6">
    <source>
        <dbReference type="Proteomes" id="UP000276133"/>
    </source>
</evidence>
<dbReference type="AlphaFoldDB" id="A0A3M7QAL4"/>
<keyword evidence="3" id="KW-0732">Signal</keyword>
<organism evidence="5 6">
    <name type="scientific">Brachionus plicatilis</name>
    <name type="common">Marine rotifer</name>
    <name type="synonym">Brachionus muelleri</name>
    <dbReference type="NCBI Taxonomy" id="10195"/>
    <lineage>
        <taxon>Eukaryota</taxon>
        <taxon>Metazoa</taxon>
        <taxon>Spiralia</taxon>
        <taxon>Gnathifera</taxon>
        <taxon>Rotifera</taxon>
        <taxon>Eurotatoria</taxon>
        <taxon>Monogononta</taxon>
        <taxon>Pseudotrocha</taxon>
        <taxon>Ploima</taxon>
        <taxon>Brachionidae</taxon>
        <taxon>Brachionus</taxon>
    </lineage>
</organism>
<dbReference type="EC" id="2.8.1.1" evidence="5"/>
<dbReference type="Pfam" id="PF00581">
    <property type="entry name" value="Rhodanese"/>
    <property type="match status" value="2"/>
</dbReference>
<dbReference type="InterPro" id="IPR045078">
    <property type="entry name" value="TST/MPST-like"/>
</dbReference>
<dbReference type="PANTHER" id="PTHR11364">
    <property type="entry name" value="THIOSULFATE SULFERTANSFERASE"/>
    <property type="match status" value="1"/>
</dbReference>
<keyword evidence="2" id="KW-0677">Repeat</keyword>
<keyword evidence="6" id="KW-1185">Reference proteome</keyword>
<evidence type="ECO:0000313" key="5">
    <source>
        <dbReference type="EMBL" id="RNA08204.1"/>
    </source>
</evidence>
<name>A0A3M7QAL4_BRAPC</name>
<proteinExistence type="predicted"/>
<evidence type="ECO:0000256" key="1">
    <source>
        <dbReference type="ARBA" id="ARBA00022679"/>
    </source>
</evidence>
<feature type="signal peptide" evidence="3">
    <location>
        <begin position="1"/>
        <end position="20"/>
    </location>
</feature>
<gene>
    <name evidence="5" type="ORF">BpHYR1_024329</name>
</gene>
<dbReference type="PROSITE" id="PS00380">
    <property type="entry name" value="RHODANESE_1"/>
    <property type="match status" value="2"/>
</dbReference>
<evidence type="ECO:0000256" key="3">
    <source>
        <dbReference type="SAM" id="SignalP"/>
    </source>
</evidence>
<evidence type="ECO:0000259" key="4">
    <source>
        <dbReference type="PROSITE" id="PS50206"/>
    </source>
</evidence>
<sequence length="310" mass="35644">MLRYLLFAFYILHFFTGINAKIEESVLISSRELSSIRDEPDFDKNYRIIEANFGPKGQDNFGKGHIPGAIYVDAAFNSTKLTLLEVSLPILEAWQSYLGSLGISNDHQLIIYDRSEYGFKQSSRLFYLIKLFGKNKVKVLNGGFNDWVRNRFDASTKIQKFSDEIYIASFNPKLLRLYENIIKNIETNAEILVDARNSSEYENGHIPGAFNVPYNEFFDSKTGLLKTKQELMKMVLNEGIDLNESIIAYCQSGIRASSLMLVLEMVGAKKVSVYNGSWFEYSQRSEDMLDKIITRLTKFFDSLFNFVLFK</sequence>
<comment type="caution">
    <text evidence="5">The sequence shown here is derived from an EMBL/GenBank/DDBJ whole genome shotgun (WGS) entry which is preliminary data.</text>
</comment>
<dbReference type="InterPro" id="IPR001763">
    <property type="entry name" value="Rhodanese-like_dom"/>
</dbReference>
<dbReference type="InterPro" id="IPR036873">
    <property type="entry name" value="Rhodanese-like_dom_sf"/>
</dbReference>
<feature type="domain" description="Rhodanese" evidence="4">
    <location>
        <begin position="186"/>
        <end position="290"/>
    </location>
</feature>
<dbReference type="Gene3D" id="3.40.250.10">
    <property type="entry name" value="Rhodanese-like domain"/>
    <property type="match status" value="2"/>
</dbReference>
<dbReference type="CDD" id="cd01449">
    <property type="entry name" value="TST_Repeat_2"/>
    <property type="match status" value="1"/>
</dbReference>